<feature type="transmembrane region" description="Helical" evidence="6">
    <location>
        <begin position="248"/>
        <end position="271"/>
    </location>
</feature>
<feature type="transmembrane region" description="Helical" evidence="6">
    <location>
        <begin position="705"/>
        <end position="725"/>
    </location>
</feature>
<dbReference type="PRINTS" id="PR00119">
    <property type="entry name" value="CATATPASE"/>
</dbReference>
<dbReference type="NCBIfam" id="TIGR01494">
    <property type="entry name" value="ATPase_P-type"/>
    <property type="match status" value="2"/>
</dbReference>
<dbReference type="SUPFAM" id="SSF56784">
    <property type="entry name" value="HAD-like"/>
    <property type="match status" value="1"/>
</dbReference>
<evidence type="ECO:0000256" key="2">
    <source>
        <dbReference type="ARBA" id="ARBA00022692"/>
    </source>
</evidence>
<dbReference type="Gene3D" id="3.40.50.1000">
    <property type="entry name" value="HAD superfamily/HAD-like"/>
    <property type="match status" value="1"/>
</dbReference>
<evidence type="ECO:0000313" key="9">
    <source>
        <dbReference type="Proteomes" id="UP001320544"/>
    </source>
</evidence>
<dbReference type="InterPro" id="IPR044492">
    <property type="entry name" value="P_typ_ATPase_HD_dom"/>
</dbReference>
<dbReference type="EMBL" id="AP025564">
    <property type="protein sequence ID" value="BDE97476.1"/>
    <property type="molecule type" value="Genomic_DNA"/>
</dbReference>
<dbReference type="InterPro" id="IPR018303">
    <property type="entry name" value="ATPase_P-typ_P_site"/>
</dbReference>
<sequence>MDKKLEGLSSSDVAARVARGQVNVDASVKTRSIKQIVVSNVCTLFNAINLILACFVFITGSYKNMLFMIVIVCNTAIGIIQEVRSKRTTDRLSIIASSKVDVMRDGARQEISVDEVVLGDIIVLGRGDQVPSDSVVVHGTCDVNESLLTGESKLVRKEAGSELMSGSFVNAGTVYAQVTHVGADNYAAKISAEAKEHKAVNSEIMNSLNGIIRFVSIIIFPLGAILFAREYFTGAYIELNDAILSSVAALVGMIPEGLILLTSTVLAVAVVRLSRSKVLVQQLYCIETLARVDTLCLDKTGTITTGKMEVDRVVTLGDCDEGEADGAFYSIADADEDPNETAQAIIDYYQDVIPQPGAVRHSRRRTKPSDRSVKKYGIERVIPFSSDKKWSGAVFEGGASYVMGAAQFVLGKDYATVKNRVEELAQNARVMVLARVDGFDDEGRIAGRPQPLALIAIKDQIRSTAAQTIQYFIEQGVDLKVISGDDPRTVSGIAQIVGIPHADAYVDATTLLSDAALENAATCYQVFGRVTPEQKKKLVLALQKEGHTVAMTGDGVNDVLALKASDCSVAMAAGSDAARNVAQLVLVNNDFASMPKVVAEGRRAINNLQRSASLFLVKTVLSMVLAVCFIILPWQYPFQPIQMTLISAFTIGLPSFVLALEPNKDRIKGKFLVNVIVRSLPGSITAILAVLGLNIVSYTTLGLDYAQVSTMCVLVTAWVGLLLIVRLSFPFTPIRAALIVVVIGGVILGSTVFPSLFGIEPFTQSMVVAFAVAAAIAVPVFNLLYQAFGSWHAKRQEELV</sequence>
<dbReference type="SUPFAM" id="SSF81653">
    <property type="entry name" value="Calcium ATPase, transduction domain A"/>
    <property type="match status" value="1"/>
</dbReference>
<feature type="transmembrane region" description="Helical" evidence="6">
    <location>
        <begin position="671"/>
        <end position="693"/>
    </location>
</feature>
<dbReference type="SFLD" id="SFLDF00027">
    <property type="entry name" value="p-type_atpase"/>
    <property type="match status" value="1"/>
</dbReference>
<evidence type="ECO:0000256" key="4">
    <source>
        <dbReference type="ARBA" id="ARBA00022989"/>
    </source>
</evidence>
<reference evidence="8 9" key="1">
    <citation type="submission" date="2022-01" db="EMBL/GenBank/DDBJ databases">
        <title>Novel bile acid biosynthetic pathways are enriched in the microbiome of centenarians.</title>
        <authorList>
            <person name="Sato Y."/>
            <person name="Atarashi K."/>
            <person name="Plichta R.D."/>
            <person name="Arai Y."/>
            <person name="Sasajima S."/>
            <person name="Kearney M.S."/>
            <person name="Suda W."/>
            <person name="Takeshita K."/>
            <person name="Sasaki T."/>
            <person name="Okamoto S."/>
            <person name="Skelly N.A."/>
            <person name="Okamura Y."/>
            <person name="Vlamakis H."/>
            <person name="Li Y."/>
            <person name="Tanoue T."/>
            <person name="Takei H."/>
            <person name="Nittono H."/>
            <person name="Narushima S."/>
            <person name="Irie J."/>
            <person name="Itoh H."/>
            <person name="Moriya K."/>
            <person name="Sugiura Y."/>
            <person name="Suematsu M."/>
            <person name="Moritoki N."/>
            <person name="Shibata S."/>
            <person name="Littman R.D."/>
            <person name="Fischbach A.M."/>
            <person name="Uwamino Y."/>
            <person name="Inoue T."/>
            <person name="Honda A."/>
            <person name="Hattori M."/>
            <person name="Murai T."/>
            <person name="Xavier J.R."/>
            <person name="Hirose N."/>
            <person name="Honda K."/>
        </authorList>
    </citation>
    <scope>NUCLEOTIDE SEQUENCE [LARGE SCALE GENOMIC DNA]</scope>
    <source>
        <strain evidence="8 9">CE91-St30</strain>
    </source>
</reference>
<dbReference type="InterPro" id="IPR036412">
    <property type="entry name" value="HAD-like_sf"/>
</dbReference>
<dbReference type="Pfam" id="PF00122">
    <property type="entry name" value="E1-E2_ATPase"/>
    <property type="match status" value="1"/>
</dbReference>
<gene>
    <name evidence="8" type="ORF">CE91St30_28090</name>
</gene>
<dbReference type="SFLD" id="SFLDG00002">
    <property type="entry name" value="C1.7:_P-type_atpase_like"/>
    <property type="match status" value="1"/>
</dbReference>
<dbReference type="InterPro" id="IPR023298">
    <property type="entry name" value="ATPase_P-typ_TM_dom_sf"/>
</dbReference>
<feature type="domain" description="P-type ATPase A" evidence="7">
    <location>
        <begin position="97"/>
        <end position="193"/>
    </location>
</feature>
<keyword evidence="2 6" id="KW-0812">Transmembrane</keyword>
<evidence type="ECO:0000256" key="5">
    <source>
        <dbReference type="ARBA" id="ARBA00023136"/>
    </source>
</evidence>
<feature type="transmembrane region" description="Helical" evidence="6">
    <location>
        <begin position="737"/>
        <end position="759"/>
    </location>
</feature>
<comment type="subcellular location">
    <subcellularLocation>
        <location evidence="1">Cell membrane</location>
        <topology evidence="1">Multi-pass membrane protein</topology>
    </subcellularLocation>
</comment>
<dbReference type="SUPFAM" id="SSF81665">
    <property type="entry name" value="Calcium ATPase, transmembrane domain M"/>
    <property type="match status" value="1"/>
</dbReference>
<feature type="transmembrane region" description="Helical" evidence="6">
    <location>
        <begin position="65"/>
        <end position="83"/>
    </location>
</feature>
<dbReference type="Proteomes" id="UP001320544">
    <property type="component" value="Chromosome"/>
</dbReference>
<evidence type="ECO:0000256" key="6">
    <source>
        <dbReference type="SAM" id="Phobius"/>
    </source>
</evidence>
<keyword evidence="3" id="KW-1278">Translocase</keyword>
<dbReference type="RefSeq" id="WP_244386793.1">
    <property type="nucleotide sequence ID" value="NZ_AP025564.1"/>
</dbReference>
<feature type="transmembrane region" description="Helical" evidence="6">
    <location>
        <begin position="211"/>
        <end position="228"/>
    </location>
</feature>
<dbReference type="Gene3D" id="2.70.150.10">
    <property type="entry name" value="Calcium-transporting ATPase, cytoplasmic transduction domain A"/>
    <property type="match status" value="1"/>
</dbReference>
<keyword evidence="5 6" id="KW-0472">Membrane</keyword>
<name>A0ABM7WM63_9ACTN</name>
<protein>
    <submittedName>
        <fullName evidence="8">Cation-transporting ATPase</fullName>
    </submittedName>
</protein>
<dbReference type="InterPro" id="IPR059000">
    <property type="entry name" value="ATPase_P-type_domA"/>
</dbReference>
<dbReference type="InterPro" id="IPR008250">
    <property type="entry name" value="ATPase_P-typ_transduc_dom_A_sf"/>
</dbReference>
<feature type="transmembrane region" description="Helical" evidence="6">
    <location>
        <begin position="765"/>
        <end position="785"/>
    </location>
</feature>
<dbReference type="Gene3D" id="1.20.1110.10">
    <property type="entry name" value="Calcium-transporting ATPase, transmembrane domain"/>
    <property type="match status" value="1"/>
</dbReference>
<feature type="transmembrane region" description="Helical" evidence="6">
    <location>
        <begin position="612"/>
        <end position="634"/>
    </location>
</feature>
<dbReference type="InterPro" id="IPR023214">
    <property type="entry name" value="HAD_sf"/>
</dbReference>
<dbReference type="PANTHER" id="PTHR42861">
    <property type="entry name" value="CALCIUM-TRANSPORTING ATPASE"/>
    <property type="match status" value="1"/>
</dbReference>
<dbReference type="InterPro" id="IPR023299">
    <property type="entry name" value="ATPase_P-typ_cyto_dom_N"/>
</dbReference>
<accession>A0ABM7WM63</accession>
<dbReference type="Gene3D" id="3.40.1110.10">
    <property type="entry name" value="Calcium-transporting ATPase, cytoplasmic domain N"/>
    <property type="match status" value="1"/>
</dbReference>
<proteinExistence type="predicted"/>
<dbReference type="InterPro" id="IPR001757">
    <property type="entry name" value="P_typ_ATPase"/>
</dbReference>
<dbReference type="Pfam" id="PF00702">
    <property type="entry name" value="Hydrolase"/>
    <property type="match status" value="1"/>
</dbReference>
<keyword evidence="9" id="KW-1185">Reference proteome</keyword>
<evidence type="ECO:0000313" key="8">
    <source>
        <dbReference type="EMBL" id="BDE97476.1"/>
    </source>
</evidence>
<feature type="transmembrane region" description="Helical" evidence="6">
    <location>
        <begin position="640"/>
        <end position="659"/>
    </location>
</feature>
<evidence type="ECO:0000259" key="7">
    <source>
        <dbReference type="Pfam" id="PF00122"/>
    </source>
</evidence>
<keyword evidence="4 6" id="KW-1133">Transmembrane helix</keyword>
<evidence type="ECO:0000256" key="3">
    <source>
        <dbReference type="ARBA" id="ARBA00022967"/>
    </source>
</evidence>
<dbReference type="PROSITE" id="PS00154">
    <property type="entry name" value="ATPASE_E1_E2"/>
    <property type="match status" value="1"/>
</dbReference>
<organism evidence="8 9">
    <name type="scientific">Raoultibacter timonensis</name>
    <dbReference type="NCBI Taxonomy" id="1907662"/>
    <lineage>
        <taxon>Bacteria</taxon>
        <taxon>Bacillati</taxon>
        <taxon>Actinomycetota</taxon>
        <taxon>Coriobacteriia</taxon>
        <taxon>Eggerthellales</taxon>
        <taxon>Eggerthellaceae</taxon>
        <taxon>Raoultibacter</taxon>
    </lineage>
</organism>
<dbReference type="SFLD" id="SFLDS00003">
    <property type="entry name" value="Haloacid_Dehalogenase"/>
    <property type="match status" value="1"/>
</dbReference>
<evidence type="ECO:0000256" key="1">
    <source>
        <dbReference type="ARBA" id="ARBA00004651"/>
    </source>
</evidence>
<feature type="transmembrane region" description="Helical" evidence="6">
    <location>
        <begin position="37"/>
        <end position="59"/>
    </location>
</feature>